<evidence type="ECO:0000256" key="5">
    <source>
        <dbReference type="ARBA" id="ARBA00023163"/>
    </source>
</evidence>
<dbReference type="Gene3D" id="1.10.150.390">
    <property type="match status" value="1"/>
</dbReference>
<evidence type="ECO:0000256" key="2">
    <source>
        <dbReference type="ARBA" id="ARBA00022478"/>
    </source>
</evidence>
<sequence>MKNENKIKKDIEASKSPKNKSDAKHNDNNDETKHSDALVDVGEAVGIIAAQSIGEPGTQMTLRTFHYAGVVELAVPLGLPALMEIVDARREPKYPMMIIHLKKAHIRDITAANNVVEKLKEQNLIDVCDIHEDKENKVIKVKAKEGVEFGNEVVESVLNSVKRGKKGIKRDDKGYFIVKTSSEKAYDDRITKLQQKRIGGVKGLKKVYVSEYHKEYVIVTSGVNLRGVLDSKIDEIDKFRIETNDIFQICDCLGIEAARNIIVDGMKKVMVEQKIDVDYRHLMLVADTMTFTGEIEGIGRAGIVSEKPSVLARASYEETEKHLLNAAITKEIDPINGVAESIIIGQEIPLGTGIVDVTYSLKQDKTKK</sequence>
<proteinExistence type="predicted"/>
<organism evidence="9">
    <name type="scientific">groundwater metagenome</name>
    <dbReference type="NCBI Taxonomy" id="717931"/>
    <lineage>
        <taxon>unclassified sequences</taxon>
        <taxon>metagenomes</taxon>
        <taxon>ecological metagenomes</taxon>
    </lineage>
</organism>
<evidence type="ECO:0000256" key="4">
    <source>
        <dbReference type="ARBA" id="ARBA00022695"/>
    </source>
</evidence>
<keyword evidence="4 9" id="KW-0548">Nucleotidyltransferase</keyword>
<evidence type="ECO:0000256" key="3">
    <source>
        <dbReference type="ARBA" id="ARBA00022679"/>
    </source>
</evidence>
<dbReference type="InterPro" id="IPR007081">
    <property type="entry name" value="RNA_pol_Rpb1_5"/>
</dbReference>
<keyword evidence="2 9" id="KW-0240">DNA-directed RNA polymerase</keyword>
<keyword evidence="3 9" id="KW-0808">Transferase</keyword>
<protein>
    <recommendedName>
        <fullName evidence="1">DNA-directed RNA polymerase</fullName>
        <ecNumber evidence="1">2.7.7.6</ecNumber>
    </recommendedName>
</protein>
<dbReference type="EMBL" id="CCXY01000080">
    <property type="protein sequence ID" value="CEG11812.1"/>
    <property type="molecule type" value="Genomic_DNA"/>
</dbReference>
<dbReference type="PANTHER" id="PTHR19376">
    <property type="entry name" value="DNA-DIRECTED RNA POLYMERASE"/>
    <property type="match status" value="1"/>
</dbReference>
<dbReference type="AlphaFoldDB" id="A0A098E751"/>
<feature type="region of interest" description="Disordered" evidence="7">
    <location>
        <begin position="1"/>
        <end position="34"/>
    </location>
</feature>
<gene>
    <name evidence="9" type="primary">rpoA</name>
    <name evidence="9" type="ORF">MSIBF_A1700003</name>
</gene>
<evidence type="ECO:0000256" key="7">
    <source>
        <dbReference type="SAM" id="MobiDB-lite"/>
    </source>
</evidence>
<accession>A0A098E751</accession>
<dbReference type="GO" id="GO:0003677">
    <property type="term" value="F:DNA binding"/>
    <property type="evidence" value="ECO:0007669"/>
    <property type="project" value="InterPro"/>
</dbReference>
<dbReference type="GO" id="GO:0003899">
    <property type="term" value="F:DNA-directed RNA polymerase activity"/>
    <property type="evidence" value="ECO:0007669"/>
    <property type="project" value="UniProtKB-EC"/>
</dbReference>
<keyword evidence="5" id="KW-0804">Transcription</keyword>
<evidence type="ECO:0000313" key="9">
    <source>
        <dbReference type="EMBL" id="CEG11812.1"/>
    </source>
</evidence>
<dbReference type="GO" id="GO:0000428">
    <property type="term" value="C:DNA-directed RNA polymerase complex"/>
    <property type="evidence" value="ECO:0007669"/>
    <property type="project" value="UniProtKB-KW"/>
</dbReference>
<dbReference type="InterPro" id="IPR045867">
    <property type="entry name" value="DNA-dir_RpoC_beta_prime"/>
</dbReference>
<dbReference type="GO" id="GO:0006351">
    <property type="term" value="P:DNA-templated transcription"/>
    <property type="evidence" value="ECO:0007669"/>
    <property type="project" value="InterPro"/>
</dbReference>
<dbReference type="SUPFAM" id="SSF64484">
    <property type="entry name" value="beta and beta-prime subunits of DNA dependent RNA-polymerase"/>
    <property type="match status" value="1"/>
</dbReference>
<dbReference type="EC" id="2.7.7.6" evidence="1"/>
<evidence type="ECO:0000256" key="1">
    <source>
        <dbReference type="ARBA" id="ARBA00012418"/>
    </source>
</evidence>
<dbReference type="Pfam" id="PF04998">
    <property type="entry name" value="RNA_pol_Rpb1_5"/>
    <property type="match status" value="1"/>
</dbReference>
<feature type="domain" description="RNA polymerase Rpb1" evidence="8">
    <location>
        <begin position="31"/>
        <end position="309"/>
    </location>
</feature>
<evidence type="ECO:0000259" key="8">
    <source>
        <dbReference type="Pfam" id="PF04998"/>
    </source>
</evidence>
<evidence type="ECO:0000256" key="6">
    <source>
        <dbReference type="ARBA" id="ARBA00048552"/>
    </source>
</evidence>
<dbReference type="PANTHER" id="PTHR19376:SF32">
    <property type="entry name" value="DNA-DIRECTED RNA POLYMERASE III SUBUNIT RPC1"/>
    <property type="match status" value="1"/>
</dbReference>
<comment type="catalytic activity">
    <reaction evidence="6">
        <text>RNA(n) + a ribonucleoside 5'-triphosphate = RNA(n+1) + diphosphate</text>
        <dbReference type="Rhea" id="RHEA:21248"/>
        <dbReference type="Rhea" id="RHEA-COMP:14527"/>
        <dbReference type="Rhea" id="RHEA-COMP:17342"/>
        <dbReference type="ChEBI" id="CHEBI:33019"/>
        <dbReference type="ChEBI" id="CHEBI:61557"/>
        <dbReference type="ChEBI" id="CHEBI:140395"/>
        <dbReference type="EC" id="2.7.7.6"/>
    </reaction>
</comment>
<reference evidence="9" key="1">
    <citation type="submission" date="2014-09" db="EMBL/GenBank/DDBJ databases">
        <authorList>
            <person name="Probst J Alexander"/>
        </authorList>
    </citation>
    <scope>NUCLEOTIDE SEQUENCE</scope>
</reference>
<name>A0A098E751_9ZZZZ</name>